<accession>A0A167XMI7</accession>
<dbReference type="AlphaFoldDB" id="A0A167XMI7"/>
<feature type="region of interest" description="Disordered" evidence="1">
    <location>
        <begin position="1"/>
        <end position="30"/>
    </location>
</feature>
<dbReference type="InterPro" id="IPR025204">
    <property type="entry name" value="CENP-L"/>
</dbReference>
<evidence type="ECO:0000256" key="1">
    <source>
        <dbReference type="SAM" id="MobiDB-lite"/>
    </source>
</evidence>
<dbReference type="OrthoDB" id="8864979at2759"/>
<dbReference type="EMBL" id="AZHD01000003">
    <property type="protein sequence ID" value="OAA65161.1"/>
    <property type="molecule type" value="Genomic_DNA"/>
</dbReference>
<feature type="compositionally biased region" description="Basic and acidic residues" evidence="1">
    <location>
        <begin position="1"/>
        <end position="10"/>
    </location>
</feature>
<organism evidence="2 3">
    <name type="scientific">Niveomyces insectorum RCEF 264</name>
    <dbReference type="NCBI Taxonomy" id="1081102"/>
    <lineage>
        <taxon>Eukaryota</taxon>
        <taxon>Fungi</taxon>
        <taxon>Dikarya</taxon>
        <taxon>Ascomycota</taxon>
        <taxon>Pezizomycotina</taxon>
        <taxon>Sordariomycetes</taxon>
        <taxon>Hypocreomycetidae</taxon>
        <taxon>Hypocreales</taxon>
        <taxon>Cordycipitaceae</taxon>
        <taxon>Niveomyces</taxon>
    </lineage>
</organism>
<dbReference type="Proteomes" id="UP000076874">
    <property type="component" value="Unassembled WGS sequence"/>
</dbReference>
<name>A0A167XMI7_9HYPO</name>
<reference evidence="2 3" key="1">
    <citation type="journal article" date="2016" name="Genome Biol. Evol.">
        <title>Divergent and convergent evolution of fungal pathogenicity.</title>
        <authorList>
            <person name="Shang Y."/>
            <person name="Xiao G."/>
            <person name="Zheng P."/>
            <person name="Cen K."/>
            <person name="Zhan S."/>
            <person name="Wang C."/>
        </authorList>
    </citation>
    <scope>NUCLEOTIDE SEQUENCE [LARGE SCALE GENOMIC DNA]</scope>
    <source>
        <strain evidence="2 3">RCEF 264</strain>
    </source>
</reference>
<keyword evidence="3" id="KW-1185">Reference proteome</keyword>
<evidence type="ECO:0000313" key="2">
    <source>
        <dbReference type="EMBL" id="OAA65161.1"/>
    </source>
</evidence>
<sequence>MARAQRDRSAHLPAKQQQSSPRTDDASSYADTSTGVLAQCDVFNITFSLHRASPLFVGAEGLTDARLQLIGHRLRDTLVGDVVRGVEVGLDGGGGGGGDGGGAMGNAGALEAVTVEWAAADAVLGTSQPALQVTLQYENALCSALLLPEPDTEAPDSATRTRGPFLYRPLLLLRMPAPLKAVVGEFLSSTFDCRIGSLRLSNNDLVRSWETWALETALPTAGPLAKDAVFTLDFRLPPGTRQALHAVQNEAEDDSTMDSTASLGLKAVDIIVPNDELPRFLKAGRRLGRSGSGNAAGRPFTDALVHYAKQHLALDMANPAVSVTRIACGGFVLSESRMKVFGIASTGLDGGYASRHLLAVRHLLGNLVIRAKGAG</sequence>
<evidence type="ECO:0000313" key="3">
    <source>
        <dbReference type="Proteomes" id="UP000076874"/>
    </source>
</evidence>
<proteinExistence type="predicted"/>
<comment type="caution">
    <text evidence="2">The sequence shown here is derived from an EMBL/GenBank/DDBJ whole genome shotgun (WGS) entry which is preliminary data.</text>
</comment>
<protein>
    <submittedName>
        <fullName evidence="2">Siroheme synthase</fullName>
    </submittedName>
</protein>
<dbReference type="Pfam" id="PF13092">
    <property type="entry name" value="CENP-L"/>
    <property type="match status" value="1"/>
</dbReference>
<gene>
    <name evidence="2" type="ORF">SPI_01948</name>
</gene>